<evidence type="ECO:0000256" key="1">
    <source>
        <dbReference type="SAM" id="MobiDB-lite"/>
    </source>
</evidence>
<dbReference type="OrthoDB" id="2536795at2759"/>
<proteinExistence type="predicted"/>
<dbReference type="STRING" id="490622.A0A395NND1"/>
<dbReference type="GO" id="GO:0006355">
    <property type="term" value="P:regulation of DNA-templated transcription"/>
    <property type="evidence" value="ECO:0007669"/>
    <property type="project" value="InterPro"/>
</dbReference>
<protein>
    <submittedName>
        <fullName evidence="2">Frequency clock</fullName>
    </submittedName>
</protein>
<comment type="caution">
    <text evidence="2">The sequence shown here is derived from an EMBL/GenBank/DDBJ whole genome shotgun (WGS) entry which is preliminary data.</text>
</comment>
<feature type="compositionally biased region" description="Polar residues" evidence="1">
    <location>
        <begin position="31"/>
        <end position="41"/>
    </location>
</feature>
<dbReference type="GO" id="GO:0005737">
    <property type="term" value="C:cytoplasm"/>
    <property type="evidence" value="ECO:0007669"/>
    <property type="project" value="InterPro"/>
</dbReference>
<name>A0A395NND1_TRIAR</name>
<organism evidence="2 3">
    <name type="scientific">Trichoderma arundinaceum</name>
    <dbReference type="NCBI Taxonomy" id="490622"/>
    <lineage>
        <taxon>Eukaryota</taxon>
        <taxon>Fungi</taxon>
        <taxon>Dikarya</taxon>
        <taxon>Ascomycota</taxon>
        <taxon>Pezizomycotina</taxon>
        <taxon>Sordariomycetes</taxon>
        <taxon>Hypocreomycetidae</taxon>
        <taxon>Hypocreales</taxon>
        <taxon>Hypocreaceae</taxon>
        <taxon>Trichoderma</taxon>
    </lineage>
</organism>
<feature type="compositionally biased region" description="Basic and acidic residues" evidence="1">
    <location>
        <begin position="55"/>
        <end position="65"/>
    </location>
</feature>
<dbReference type="GO" id="GO:0005634">
    <property type="term" value="C:nucleus"/>
    <property type="evidence" value="ECO:0007669"/>
    <property type="project" value="InterPro"/>
</dbReference>
<dbReference type="Pfam" id="PF09421">
    <property type="entry name" value="FRQ"/>
    <property type="match status" value="1"/>
</dbReference>
<dbReference type="EMBL" id="PXOA01000277">
    <property type="protein sequence ID" value="RFU77536.1"/>
    <property type="molecule type" value="Genomic_DNA"/>
</dbReference>
<evidence type="ECO:0000313" key="3">
    <source>
        <dbReference type="Proteomes" id="UP000266272"/>
    </source>
</evidence>
<dbReference type="Proteomes" id="UP000266272">
    <property type="component" value="Unassembled WGS sequence"/>
</dbReference>
<dbReference type="AlphaFoldDB" id="A0A395NND1"/>
<accession>A0A395NND1</accession>
<evidence type="ECO:0000313" key="2">
    <source>
        <dbReference type="EMBL" id="RFU77536.1"/>
    </source>
</evidence>
<feature type="region of interest" description="Disordered" evidence="1">
    <location>
        <begin position="1"/>
        <end position="90"/>
    </location>
</feature>
<sequence>MDDAEPKEERRKRPKSGRSTGESRKSDNKLSKSGPQVSAPSESFHCKPLFIYRNSSDEHSSKEDTLLSFDPIKESNGGSRGVRSGLGASDSYERRRDGAIIYYSGLPFCTDLSGDPGNISPALWSNQERTDPPQQPIHTIPFRSKSGSSLIRRPLSETYLGLDSDSEMDVDAGDCTPELVTLASDKSSVLNLGFPWRDEKQFIEVPPLEPSGLSGLLPEDHSW</sequence>
<dbReference type="InterPro" id="IPR018554">
    <property type="entry name" value="FRQ"/>
</dbReference>
<dbReference type="GO" id="GO:0007623">
    <property type="term" value="P:circadian rhythm"/>
    <property type="evidence" value="ECO:0007669"/>
    <property type="project" value="InterPro"/>
</dbReference>
<reference evidence="2 3" key="1">
    <citation type="journal article" date="2018" name="PLoS Pathog.">
        <title>Evolution of structural diversity of trichothecenes, a family of toxins produced by plant pathogenic and entomopathogenic fungi.</title>
        <authorList>
            <person name="Proctor R.H."/>
            <person name="McCormick S.P."/>
            <person name="Kim H.S."/>
            <person name="Cardoza R.E."/>
            <person name="Stanley A.M."/>
            <person name="Lindo L."/>
            <person name="Kelly A."/>
            <person name="Brown D.W."/>
            <person name="Lee T."/>
            <person name="Vaughan M.M."/>
            <person name="Alexander N.J."/>
            <person name="Busman M."/>
            <person name="Gutierrez S."/>
        </authorList>
    </citation>
    <scope>NUCLEOTIDE SEQUENCE [LARGE SCALE GENOMIC DNA]</scope>
    <source>
        <strain evidence="2 3">IBT 40837</strain>
    </source>
</reference>
<gene>
    <name evidence="2" type="ORF">TARUN_4686</name>
</gene>
<keyword evidence="3" id="KW-1185">Reference proteome</keyword>
<feature type="compositionally biased region" description="Basic and acidic residues" evidence="1">
    <location>
        <begin position="21"/>
        <end position="30"/>
    </location>
</feature>